<name>C0PUY7_DROME</name>
<reference evidence="2" key="1">
    <citation type="submission" date="2009-03" db="EMBL/GenBank/DDBJ databases">
        <authorList>
            <person name="Carlson J."/>
            <person name="Booth B."/>
            <person name="Frise E."/>
            <person name="Sandler J."/>
            <person name="Wan K."/>
            <person name="Yu C."/>
            <person name="Celniker S."/>
        </authorList>
    </citation>
    <scope>NUCLEOTIDE SEQUENCE</scope>
</reference>
<keyword evidence="1" id="KW-1133">Transmembrane helix</keyword>
<keyword evidence="1" id="KW-0472">Membrane</keyword>
<proteinExistence type="evidence at transcript level"/>
<sequence>MSYFVYLRHTDESYYELTSQCACCCFLYITTFYLRFSTLFKIYYGSVVRWSQRRS</sequence>
<protein>
    <submittedName>
        <fullName evidence="2">MIP06817p</fullName>
    </submittedName>
</protein>
<accession>C0PUY7</accession>
<evidence type="ECO:0000313" key="2">
    <source>
        <dbReference type="EMBL" id="ACN63465.1"/>
    </source>
</evidence>
<organism evidence="2">
    <name type="scientific">Drosophila melanogaster</name>
    <name type="common">Fruit fly</name>
    <dbReference type="NCBI Taxonomy" id="7227"/>
    <lineage>
        <taxon>Eukaryota</taxon>
        <taxon>Metazoa</taxon>
        <taxon>Ecdysozoa</taxon>
        <taxon>Arthropoda</taxon>
        <taxon>Hexapoda</taxon>
        <taxon>Insecta</taxon>
        <taxon>Pterygota</taxon>
        <taxon>Neoptera</taxon>
        <taxon>Endopterygota</taxon>
        <taxon>Diptera</taxon>
        <taxon>Brachycera</taxon>
        <taxon>Muscomorpha</taxon>
        <taxon>Ephydroidea</taxon>
        <taxon>Drosophilidae</taxon>
        <taxon>Drosophila</taxon>
        <taxon>Sophophora</taxon>
    </lineage>
</organism>
<dbReference type="AlphaFoldDB" id="C0PUY7"/>
<keyword evidence="1" id="KW-0812">Transmembrane</keyword>
<dbReference type="EMBL" id="BT072843">
    <property type="protein sequence ID" value="ACN63465.1"/>
    <property type="molecule type" value="mRNA"/>
</dbReference>
<evidence type="ECO:0000256" key="1">
    <source>
        <dbReference type="SAM" id="Phobius"/>
    </source>
</evidence>
<feature type="transmembrane region" description="Helical" evidence="1">
    <location>
        <begin position="17"/>
        <end position="36"/>
    </location>
</feature>